<evidence type="ECO:0000313" key="6">
    <source>
        <dbReference type="Proteomes" id="UP001214441"/>
    </source>
</evidence>
<dbReference type="CDD" id="cd04733">
    <property type="entry name" value="OYE_like_2_FMN"/>
    <property type="match status" value="1"/>
</dbReference>
<feature type="compositionally biased region" description="Low complexity" evidence="3">
    <location>
        <begin position="413"/>
        <end position="423"/>
    </location>
</feature>
<reference evidence="5 6" key="1">
    <citation type="submission" date="2023-05" db="EMBL/GenBank/DDBJ databases">
        <title>Streptantibioticus silvisoli sp. nov., acidotolerant actinomycetes 1 from pine litter.</title>
        <authorList>
            <person name="Swiecimska M."/>
            <person name="Golinska P."/>
            <person name="Sangal V."/>
            <person name="Wachnowicz B."/>
            <person name="Goodfellow M."/>
        </authorList>
    </citation>
    <scope>NUCLEOTIDE SEQUENCE [LARGE SCALE GENOMIC DNA]</scope>
    <source>
        <strain evidence="5 6">DSM 42109</strain>
    </source>
</reference>
<name>A0ABT6ZQA7_9ACTN</name>
<dbReference type="Proteomes" id="UP001214441">
    <property type="component" value="Unassembled WGS sequence"/>
</dbReference>
<dbReference type="Pfam" id="PF00724">
    <property type="entry name" value="Oxidored_FMN"/>
    <property type="match status" value="1"/>
</dbReference>
<dbReference type="InterPro" id="IPR001155">
    <property type="entry name" value="OxRdtase_FMN_N"/>
</dbReference>
<protein>
    <submittedName>
        <fullName evidence="5">NADH:flavin oxidoreductase/NADH oxidase family protein</fullName>
    </submittedName>
</protein>
<evidence type="ECO:0000259" key="4">
    <source>
        <dbReference type="Pfam" id="PF00724"/>
    </source>
</evidence>
<dbReference type="PANTHER" id="PTHR43656:SF2">
    <property type="entry name" value="BINDING OXIDOREDUCTASE, PUTATIVE (AFU_ORTHOLOGUE AFUA_2G08260)-RELATED"/>
    <property type="match status" value="1"/>
</dbReference>
<evidence type="ECO:0000313" key="5">
    <source>
        <dbReference type="EMBL" id="MDJ1131243.1"/>
    </source>
</evidence>
<dbReference type="InterPro" id="IPR051799">
    <property type="entry name" value="NADH_flavin_oxidoreductase"/>
</dbReference>
<dbReference type="PANTHER" id="PTHR43656">
    <property type="entry name" value="BINDING OXIDOREDUCTASE, PUTATIVE (AFU_ORTHOLOGUE AFUA_2G08260)-RELATED"/>
    <property type="match status" value="1"/>
</dbReference>
<keyword evidence="1" id="KW-0285">Flavoprotein</keyword>
<sequence>MTSELFSPLSLRSGHVLANRIAKAAMEEHLAEDGQVPGRHLRELYQRWAEGGTGLLITGNVMVHAEALTGPAGVVLDEAALLKPFAEWAEAGKSGGGSVWMQINHPGRQVQSGMPGVVWGPSEVGVDLGRHSGRFGRPAAMTPDQIDATVTRFAVTARRAEEAGFDGVEIHAAHGYLLSQFLSPLVNTRTDAWGGSLENRARMLLDVVRAVRGAVSPSCGVGVKLNSADFQRGGFDADDARRVIGMLEPLGVDLVELSGGSYESPAMTGRPAETRQDDRTQAREAYFLDLAQDLARTSPVPLMLTGGITRRETAEAVLDGGVALVGMGTALTVTPDLPERWRRGHEAEARMRPVTWSDKALASAASMAQVRHQMRRIAHSQAPRPGTHPARALLCEQVRQRRALRHYRTWLTTRRTGATPTATDPSAQGEHAGQ</sequence>
<dbReference type="RefSeq" id="WP_274039074.1">
    <property type="nucleotide sequence ID" value="NZ_JANCPR020000004.1"/>
</dbReference>
<feature type="domain" description="NADH:flavin oxidoreductase/NADH oxidase N-terminal" evidence="4">
    <location>
        <begin position="4"/>
        <end position="346"/>
    </location>
</feature>
<keyword evidence="2" id="KW-0560">Oxidoreductase</keyword>
<evidence type="ECO:0000256" key="3">
    <source>
        <dbReference type="SAM" id="MobiDB-lite"/>
    </source>
</evidence>
<accession>A0ABT6ZQA7</accession>
<dbReference type="SUPFAM" id="SSF51395">
    <property type="entry name" value="FMN-linked oxidoreductases"/>
    <property type="match status" value="1"/>
</dbReference>
<dbReference type="Gene3D" id="3.20.20.70">
    <property type="entry name" value="Aldolase class I"/>
    <property type="match status" value="1"/>
</dbReference>
<gene>
    <name evidence="5" type="ORF">NMN56_004570</name>
</gene>
<evidence type="ECO:0000256" key="1">
    <source>
        <dbReference type="ARBA" id="ARBA00022630"/>
    </source>
</evidence>
<proteinExistence type="predicted"/>
<organism evidence="5 6">
    <name type="scientific">Streptomyces iconiensis</name>
    <dbReference type="NCBI Taxonomy" id="1384038"/>
    <lineage>
        <taxon>Bacteria</taxon>
        <taxon>Bacillati</taxon>
        <taxon>Actinomycetota</taxon>
        <taxon>Actinomycetes</taxon>
        <taxon>Kitasatosporales</taxon>
        <taxon>Streptomycetaceae</taxon>
        <taxon>Streptomyces</taxon>
    </lineage>
</organism>
<evidence type="ECO:0000256" key="2">
    <source>
        <dbReference type="ARBA" id="ARBA00023002"/>
    </source>
</evidence>
<dbReference type="EMBL" id="JANCPR020000004">
    <property type="protein sequence ID" value="MDJ1131243.1"/>
    <property type="molecule type" value="Genomic_DNA"/>
</dbReference>
<dbReference type="InterPro" id="IPR013785">
    <property type="entry name" value="Aldolase_TIM"/>
</dbReference>
<keyword evidence="6" id="KW-1185">Reference proteome</keyword>
<comment type="caution">
    <text evidence="5">The sequence shown here is derived from an EMBL/GenBank/DDBJ whole genome shotgun (WGS) entry which is preliminary data.</text>
</comment>
<feature type="region of interest" description="Disordered" evidence="3">
    <location>
        <begin position="413"/>
        <end position="434"/>
    </location>
</feature>